<dbReference type="EMBL" id="RQTK01000009">
    <property type="protein sequence ID" value="RUS91576.1"/>
    <property type="molecule type" value="Genomic_DNA"/>
</dbReference>
<proteinExistence type="predicted"/>
<evidence type="ECO:0000256" key="1">
    <source>
        <dbReference type="SAM" id="MobiDB-lite"/>
    </source>
</evidence>
<dbReference type="AlphaFoldDB" id="A0A3S1I3K2"/>
<name>A0A3S1I3K2_ELYCH</name>
<accession>A0A3S1I3K2</accession>
<sequence>MVSRCPFSESLYFVTTEDDFLRKASEQVTVCDVKLLAPEDLPELEQCDPQFFWPREKRESTECHHSDNRLTHLCSAVDQLAFSTSHKGQNLFCMLCDGETPYKFTALGTTMTTFPTPAPTFGISTTSKTDGPVIIPPLSLLLGVSGKGQPQLPKCSNITWWDDSRECRPAHCSPGKLIDESGKCLSAIEQIRGLGYKLSIVFQPRKQEMVTIQDIKSLSNYISSSIADMSIESMSEINITVVCHDNCNGSFKLSRITVFSYFIGNDTIGRDEYEDQLLSFFSQTWIVPKANGTDDSMTLKPVLLGEELRRFEEIDIGDVQEITELPQKEKTGQGSEKHEYHKDDNSPFRAVVGFTTPPLRRFFSSTMPLPISFPPLKAGPSTPFSTPSGRSSLENGINTSPPQSSSSEDNPISRKTIYTNSHTTKISRTAQWSLKDEFIDVTHSLVCPYVPVNITDHTSNISNVPEMRFLFMGEIVKVRSDQKVAVSLYFVTTEDDFLRKASEQVTVCDVKLLAPEDLPELEQCDPQFFWPREKRSSPPYVELFGRLGLRCGKSSEKTTSTGSSAVFSSKNNFTKEQTLSTSY</sequence>
<reference evidence="2 3" key="1">
    <citation type="submission" date="2019-01" db="EMBL/GenBank/DDBJ databases">
        <title>A draft genome assembly of the solar-powered sea slug Elysia chlorotica.</title>
        <authorList>
            <person name="Cai H."/>
            <person name="Li Q."/>
            <person name="Fang X."/>
            <person name="Li J."/>
            <person name="Curtis N.E."/>
            <person name="Altenburger A."/>
            <person name="Shibata T."/>
            <person name="Feng M."/>
            <person name="Maeda T."/>
            <person name="Schwartz J.A."/>
            <person name="Shigenobu S."/>
            <person name="Lundholm N."/>
            <person name="Nishiyama T."/>
            <person name="Yang H."/>
            <person name="Hasebe M."/>
            <person name="Li S."/>
            <person name="Pierce S.K."/>
            <person name="Wang J."/>
        </authorList>
    </citation>
    <scope>NUCLEOTIDE SEQUENCE [LARGE SCALE GENOMIC DNA]</scope>
    <source>
        <strain evidence="2">EC2010</strain>
        <tissue evidence="2">Whole organism of an adult</tissue>
    </source>
</reference>
<feature type="compositionally biased region" description="Polar residues" evidence="1">
    <location>
        <begin position="382"/>
        <end position="410"/>
    </location>
</feature>
<protein>
    <submittedName>
        <fullName evidence="2">Uncharacterized protein</fullName>
    </submittedName>
</protein>
<keyword evidence="3" id="KW-1185">Reference proteome</keyword>
<comment type="caution">
    <text evidence="2">The sequence shown here is derived from an EMBL/GenBank/DDBJ whole genome shotgun (WGS) entry which is preliminary data.</text>
</comment>
<feature type="region of interest" description="Disordered" evidence="1">
    <location>
        <begin position="374"/>
        <end position="416"/>
    </location>
</feature>
<dbReference type="Proteomes" id="UP000271974">
    <property type="component" value="Unassembled WGS sequence"/>
</dbReference>
<gene>
    <name evidence="2" type="ORF">EGW08_000691</name>
</gene>
<dbReference type="OrthoDB" id="10051649at2759"/>
<organism evidence="2 3">
    <name type="scientific">Elysia chlorotica</name>
    <name type="common">Eastern emerald elysia</name>
    <name type="synonym">Sea slug</name>
    <dbReference type="NCBI Taxonomy" id="188477"/>
    <lineage>
        <taxon>Eukaryota</taxon>
        <taxon>Metazoa</taxon>
        <taxon>Spiralia</taxon>
        <taxon>Lophotrochozoa</taxon>
        <taxon>Mollusca</taxon>
        <taxon>Gastropoda</taxon>
        <taxon>Heterobranchia</taxon>
        <taxon>Euthyneura</taxon>
        <taxon>Panpulmonata</taxon>
        <taxon>Sacoglossa</taxon>
        <taxon>Placobranchoidea</taxon>
        <taxon>Plakobranchidae</taxon>
        <taxon>Elysia</taxon>
    </lineage>
</organism>
<evidence type="ECO:0000313" key="3">
    <source>
        <dbReference type="Proteomes" id="UP000271974"/>
    </source>
</evidence>
<evidence type="ECO:0000313" key="2">
    <source>
        <dbReference type="EMBL" id="RUS91576.1"/>
    </source>
</evidence>